<feature type="compositionally biased region" description="Low complexity" evidence="1">
    <location>
        <begin position="53"/>
        <end position="68"/>
    </location>
</feature>
<name>A0A9P4MMJ7_9PLEO</name>
<dbReference type="GO" id="GO:0051315">
    <property type="term" value="P:attachment of mitotic spindle microtubules to kinetochore"/>
    <property type="evidence" value="ECO:0007669"/>
    <property type="project" value="TreeGrafter"/>
</dbReference>
<accession>A0A9P4MMJ7</accession>
<dbReference type="GO" id="GO:0045144">
    <property type="term" value="P:meiotic sister chromatid segregation"/>
    <property type="evidence" value="ECO:0007669"/>
    <property type="project" value="TreeGrafter"/>
</dbReference>
<dbReference type="FunFam" id="3.90.1150.80:FF:000001">
    <property type="entry name" value="Chromosome segregation protein (Pcs1)"/>
    <property type="match status" value="1"/>
</dbReference>
<feature type="region of interest" description="Disordered" evidence="1">
    <location>
        <begin position="1"/>
        <end position="281"/>
    </location>
</feature>
<evidence type="ECO:0000259" key="2">
    <source>
        <dbReference type="Pfam" id="PF12539"/>
    </source>
</evidence>
<evidence type="ECO:0000313" key="3">
    <source>
        <dbReference type="EMBL" id="KAF2198369.1"/>
    </source>
</evidence>
<dbReference type="GO" id="GO:0072686">
    <property type="term" value="C:mitotic spindle"/>
    <property type="evidence" value="ECO:0007669"/>
    <property type="project" value="TreeGrafter"/>
</dbReference>
<evidence type="ECO:0000313" key="4">
    <source>
        <dbReference type="Proteomes" id="UP000799536"/>
    </source>
</evidence>
<dbReference type="EMBL" id="ML994149">
    <property type="protein sequence ID" value="KAF2198369.1"/>
    <property type="molecule type" value="Genomic_DNA"/>
</dbReference>
<dbReference type="GO" id="GO:0005730">
    <property type="term" value="C:nucleolus"/>
    <property type="evidence" value="ECO:0007669"/>
    <property type="project" value="TreeGrafter"/>
</dbReference>
<dbReference type="Gene3D" id="3.90.1150.80">
    <property type="match status" value="1"/>
</dbReference>
<dbReference type="InterPro" id="IPR040349">
    <property type="entry name" value="Csm1/Pcs1"/>
</dbReference>
<dbReference type="GO" id="GO:0034506">
    <property type="term" value="C:chromosome, centromeric core domain"/>
    <property type="evidence" value="ECO:0007669"/>
    <property type="project" value="TreeGrafter"/>
</dbReference>
<dbReference type="Pfam" id="PF12539">
    <property type="entry name" value="Csm1"/>
    <property type="match status" value="1"/>
</dbReference>
<dbReference type="PANTHER" id="PTHR28006">
    <property type="entry name" value="MONOPOLIN COMPLEX SUBUNIT CSM1"/>
    <property type="match status" value="1"/>
</dbReference>
<feature type="region of interest" description="Disordered" evidence="1">
    <location>
        <begin position="387"/>
        <end position="406"/>
    </location>
</feature>
<organism evidence="3 4">
    <name type="scientific">Delitschia confertaspora ATCC 74209</name>
    <dbReference type="NCBI Taxonomy" id="1513339"/>
    <lineage>
        <taxon>Eukaryota</taxon>
        <taxon>Fungi</taxon>
        <taxon>Dikarya</taxon>
        <taxon>Ascomycota</taxon>
        <taxon>Pezizomycotina</taxon>
        <taxon>Dothideomycetes</taxon>
        <taxon>Pleosporomycetidae</taxon>
        <taxon>Pleosporales</taxon>
        <taxon>Delitschiaceae</taxon>
        <taxon>Delitschia</taxon>
    </lineage>
</organism>
<dbReference type="Proteomes" id="UP000799536">
    <property type="component" value="Unassembled WGS sequence"/>
</dbReference>
<dbReference type="OrthoDB" id="2431049at2759"/>
<gene>
    <name evidence="3" type="ORF">GQ43DRAFT_422569</name>
</gene>
<feature type="compositionally biased region" description="Acidic residues" evidence="1">
    <location>
        <begin position="110"/>
        <end position="123"/>
    </location>
</feature>
<comment type="caution">
    <text evidence="3">The sequence shown here is derived from an EMBL/GenBank/DDBJ whole genome shotgun (WGS) entry which is preliminary data.</text>
</comment>
<protein>
    <recommendedName>
        <fullName evidence="2">Monopolin complex subunit Csm1/Pcs1 C-terminal domain-containing protein</fullName>
    </recommendedName>
</protein>
<dbReference type="CDD" id="cd23787">
    <property type="entry name" value="RWD_CSM1"/>
    <property type="match status" value="1"/>
</dbReference>
<keyword evidence="4" id="KW-1185">Reference proteome</keyword>
<proteinExistence type="predicted"/>
<feature type="compositionally biased region" description="Low complexity" evidence="1">
    <location>
        <begin position="170"/>
        <end position="179"/>
    </location>
</feature>
<feature type="compositionally biased region" description="Basic and acidic residues" evidence="1">
    <location>
        <begin position="265"/>
        <end position="281"/>
    </location>
</feature>
<dbReference type="GO" id="GO:1990644">
    <property type="term" value="F:microtubule site clamp"/>
    <property type="evidence" value="ECO:0007669"/>
    <property type="project" value="TreeGrafter"/>
</dbReference>
<dbReference type="PANTHER" id="PTHR28006:SF1">
    <property type="entry name" value="MONOPOLIN COMPLEX SUBUNIT CSM1"/>
    <property type="match status" value="1"/>
</dbReference>
<feature type="compositionally biased region" description="Basic residues" evidence="1">
    <location>
        <begin position="133"/>
        <end position="144"/>
    </location>
</feature>
<dbReference type="AlphaFoldDB" id="A0A9P4MMJ7"/>
<dbReference type="InterPro" id="IPR038608">
    <property type="entry name" value="Csm1/Pcs1_C_sf"/>
</dbReference>
<dbReference type="InterPro" id="IPR020981">
    <property type="entry name" value="Csm1/Pcs1_C"/>
</dbReference>
<reference evidence="3" key="1">
    <citation type="journal article" date="2020" name="Stud. Mycol.">
        <title>101 Dothideomycetes genomes: a test case for predicting lifestyles and emergence of pathogens.</title>
        <authorList>
            <person name="Haridas S."/>
            <person name="Albert R."/>
            <person name="Binder M."/>
            <person name="Bloem J."/>
            <person name="Labutti K."/>
            <person name="Salamov A."/>
            <person name="Andreopoulos B."/>
            <person name="Baker S."/>
            <person name="Barry K."/>
            <person name="Bills G."/>
            <person name="Bluhm B."/>
            <person name="Cannon C."/>
            <person name="Castanera R."/>
            <person name="Culley D."/>
            <person name="Daum C."/>
            <person name="Ezra D."/>
            <person name="Gonzalez J."/>
            <person name="Henrissat B."/>
            <person name="Kuo A."/>
            <person name="Liang C."/>
            <person name="Lipzen A."/>
            <person name="Lutzoni F."/>
            <person name="Magnuson J."/>
            <person name="Mondo S."/>
            <person name="Nolan M."/>
            <person name="Ohm R."/>
            <person name="Pangilinan J."/>
            <person name="Park H.-J."/>
            <person name="Ramirez L."/>
            <person name="Alfaro M."/>
            <person name="Sun H."/>
            <person name="Tritt A."/>
            <person name="Yoshinaga Y."/>
            <person name="Zwiers L.-H."/>
            <person name="Turgeon B."/>
            <person name="Goodwin S."/>
            <person name="Spatafora J."/>
            <person name="Crous P."/>
            <person name="Grigoriev I."/>
        </authorList>
    </citation>
    <scope>NUCLEOTIDE SEQUENCE</scope>
    <source>
        <strain evidence="3">ATCC 74209</strain>
    </source>
</reference>
<dbReference type="GO" id="GO:0033551">
    <property type="term" value="C:monopolin complex"/>
    <property type="evidence" value="ECO:0007669"/>
    <property type="project" value="InterPro"/>
</dbReference>
<feature type="compositionally biased region" description="Polar residues" evidence="1">
    <location>
        <begin position="32"/>
        <end position="41"/>
    </location>
</feature>
<evidence type="ECO:0000256" key="1">
    <source>
        <dbReference type="SAM" id="MobiDB-lite"/>
    </source>
</evidence>
<feature type="domain" description="Monopolin complex subunit Csm1/Pcs1 C-terminal" evidence="2">
    <location>
        <begin position="426"/>
        <end position="514"/>
    </location>
</feature>
<sequence length="536" mass="58222">MPPRAKAAKISYMVESASEDEFQRDDFDTRPTTDSAIENQTPVRKPRGKAAAKPKPAAVPVKAASGKATAGRRASGGSVLAAKKDKAGVAKKPPSKRKVLAEKDSGNMSETEEVDEFAVEEGEVAAPEPAVKPTRRGRPPAKAKKAQEDEESVAEVAKAQPAKRGRKAAEASAPAPKATGKGKTKKAAPEPEPEPSTLTIAETQEEPEPEHMDVDAEESIEVTEIPESMPLPVAPASRRTKTQSRAESRQRPAAPTRGRVGSASDTERGASDPALRRKLGDITKKFEALQVKYDNLKEIATSNKESNFDHLKRKTDQVAKDQDSLIRTLKSEITDLRARSSDSSSLKKEIARLEKENAQLSDQNKTITSSLTSAQNENKALSTKLAAARSSVPPEQKAVPGSAVKPRSNVVLPGQAEAAKEAQIKQMKEDLYSDLTGLIVRGVKKGEEGEDVYDCIQTGRNGTLHFHLLISPDTEGSSYDETEFVYTPLLDDNRDRDLIDILPDYLTEEIAFPRSHAPKFYSKVVDCMTKKVIVEE</sequence>